<comment type="caution">
    <text evidence="1">The sequence shown here is derived from an EMBL/GenBank/DDBJ whole genome shotgun (WGS) entry which is preliminary data.</text>
</comment>
<proteinExistence type="predicted"/>
<reference evidence="1 2" key="1">
    <citation type="submission" date="2020-02" db="EMBL/GenBank/DDBJ databases">
        <title>Bacillus aquiflavi sp. nov., isolated from yellow water of strong flavor Chinese baijiu in Yibin region of China.</title>
        <authorList>
            <person name="Xie J."/>
        </authorList>
    </citation>
    <scope>NUCLEOTIDE SEQUENCE [LARGE SCALE GENOMIC DNA]</scope>
    <source>
        <strain evidence="1 2">SA4</strain>
    </source>
</reference>
<gene>
    <name evidence="1" type="ORF">G4D63_09480</name>
</gene>
<protein>
    <submittedName>
        <fullName evidence="1">Uncharacterized protein</fullName>
    </submittedName>
</protein>
<name>A0A6M0Q8A3_9BACI</name>
<organism evidence="1 2">
    <name type="scientific">Bacillus mesophilus</name>
    <dbReference type="NCBI Taxonomy" id="1808955"/>
    <lineage>
        <taxon>Bacteria</taxon>
        <taxon>Bacillati</taxon>
        <taxon>Bacillota</taxon>
        <taxon>Bacilli</taxon>
        <taxon>Bacillales</taxon>
        <taxon>Bacillaceae</taxon>
        <taxon>Bacillus</taxon>
    </lineage>
</organism>
<dbReference type="EMBL" id="JAAIWM010000002">
    <property type="protein sequence ID" value="NEY71979.1"/>
    <property type="molecule type" value="Genomic_DNA"/>
</dbReference>
<keyword evidence="2" id="KW-1185">Reference proteome</keyword>
<accession>A0A6M0Q8A3</accession>
<evidence type="ECO:0000313" key="2">
    <source>
        <dbReference type="Proteomes" id="UP000481043"/>
    </source>
</evidence>
<dbReference type="RefSeq" id="WP_163179389.1">
    <property type="nucleotide sequence ID" value="NZ_JAAIWM010000002.1"/>
</dbReference>
<evidence type="ECO:0000313" key="1">
    <source>
        <dbReference type="EMBL" id="NEY71979.1"/>
    </source>
</evidence>
<dbReference type="AlphaFoldDB" id="A0A6M0Q8A3"/>
<sequence>MSQYIPTVNEGIYPQDAGWTEDEQQQSILLLSIPELVGLANQVITKFDYAWLFDSSINAYIFCFRVNEKEYAVIFQFNHAGKFLLEREAYESFSIAITGVEFSVMTEHTPYALFQPITLNRQPVAGW</sequence>
<dbReference type="Proteomes" id="UP000481043">
    <property type="component" value="Unassembled WGS sequence"/>
</dbReference>